<gene>
    <name evidence="1" type="ORF">FGO68_gene5826</name>
</gene>
<evidence type="ECO:0000313" key="1">
    <source>
        <dbReference type="EMBL" id="TNV82475.1"/>
    </source>
</evidence>
<sequence length="162" mass="18955">MTSCLTVFKTTSADFSASDRDLRCFYLGKRPNRALIQYRQIKCNRLVRRDQQSSTALLIIHRGVLSCWECQIDQGRCLKTGYINWHFQQPKIGFLSLLPGLVYCQRNFENPHQMMIQSFIENHPQAFSVLLTFERGAVCYQSINPYWQDAYIRYLQLSSNQG</sequence>
<comment type="caution">
    <text evidence="1">The sequence shown here is derived from an EMBL/GenBank/DDBJ whole genome shotgun (WGS) entry which is preliminary data.</text>
</comment>
<dbReference type="AlphaFoldDB" id="A0A8J8T5H0"/>
<accession>A0A8J8T5H0</accession>
<reference evidence="1" key="1">
    <citation type="submission" date="2019-06" db="EMBL/GenBank/DDBJ databases">
        <authorList>
            <person name="Zheng W."/>
        </authorList>
    </citation>
    <scope>NUCLEOTIDE SEQUENCE</scope>
    <source>
        <strain evidence="1">QDHG01</strain>
    </source>
</reference>
<dbReference type="EMBL" id="RRYP01004910">
    <property type="protein sequence ID" value="TNV82475.1"/>
    <property type="molecule type" value="Genomic_DNA"/>
</dbReference>
<dbReference type="Proteomes" id="UP000785679">
    <property type="component" value="Unassembled WGS sequence"/>
</dbReference>
<keyword evidence="2" id="KW-1185">Reference proteome</keyword>
<evidence type="ECO:0000313" key="2">
    <source>
        <dbReference type="Proteomes" id="UP000785679"/>
    </source>
</evidence>
<organism evidence="1 2">
    <name type="scientific">Halteria grandinella</name>
    <dbReference type="NCBI Taxonomy" id="5974"/>
    <lineage>
        <taxon>Eukaryota</taxon>
        <taxon>Sar</taxon>
        <taxon>Alveolata</taxon>
        <taxon>Ciliophora</taxon>
        <taxon>Intramacronucleata</taxon>
        <taxon>Spirotrichea</taxon>
        <taxon>Stichotrichia</taxon>
        <taxon>Sporadotrichida</taxon>
        <taxon>Halteriidae</taxon>
        <taxon>Halteria</taxon>
    </lineage>
</organism>
<name>A0A8J8T5H0_HALGN</name>
<protein>
    <submittedName>
        <fullName evidence="1">Uncharacterized protein</fullName>
    </submittedName>
</protein>
<proteinExistence type="predicted"/>